<comment type="subcellular location">
    <subcellularLocation>
        <location evidence="1">Membrane</location>
        <topology evidence="1">Multi-pass membrane protein</topology>
    </subcellularLocation>
</comment>
<feature type="transmembrane region" description="Helical" evidence="6">
    <location>
        <begin position="173"/>
        <end position="195"/>
    </location>
</feature>
<evidence type="ECO:0000313" key="8">
    <source>
        <dbReference type="EMBL" id="KAK0633893.1"/>
    </source>
</evidence>
<feature type="transmembrane region" description="Helical" evidence="6">
    <location>
        <begin position="6"/>
        <end position="27"/>
    </location>
</feature>
<dbReference type="GO" id="GO:0016020">
    <property type="term" value="C:membrane"/>
    <property type="evidence" value="ECO:0007669"/>
    <property type="project" value="UniProtKB-SubCell"/>
</dbReference>
<evidence type="ECO:0000256" key="4">
    <source>
        <dbReference type="ARBA" id="ARBA00023136"/>
    </source>
</evidence>
<protein>
    <recommendedName>
        <fullName evidence="7">Rhodopsin domain-containing protein</fullName>
    </recommendedName>
</protein>
<accession>A0AA40CDY8</accession>
<feature type="domain" description="Rhodopsin" evidence="7">
    <location>
        <begin position="24"/>
        <end position="261"/>
    </location>
</feature>
<dbReference type="Pfam" id="PF20684">
    <property type="entry name" value="Fung_rhodopsin"/>
    <property type="match status" value="1"/>
</dbReference>
<feature type="transmembrane region" description="Helical" evidence="6">
    <location>
        <begin position="39"/>
        <end position="63"/>
    </location>
</feature>
<dbReference type="AlphaFoldDB" id="A0AA40CDY8"/>
<gene>
    <name evidence="8" type="ORF">B0T14DRAFT_507991</name>
</gene>
<evidence type="ECO:0000256" key="2">
    <source>
        <dbReference type="ARBA" id="ARBA00022692"/>
    </source>
</evidence>
<proteinExistence type="inferred from homology"/>
<feature type="transmembrane region" description="Helical" evidence="6">
    <location>
        <begin position="127"/>
        <end position="147"/>
    </location>
</feature>
<evidence type="ECO:0000313" key="9">
    <source>
        <dbReference type="Proteomes" id="UP001175000"/>
    </source>
</evidence>
<dbReference type="PANTHER" id="PTHR33048:SF47">
    <property type="entry name" value="INTEGRAL MEMBRANE PROTEIN-RELATED"/>
    <property type="match status" value="1"/>
</dbReference>
<evidence type="ECO:0000259" key="7">
    <source>
        <dbReference type="Pfam" id="PF20684"/>
    </source>
</evidence>
<comment type="similarity">
    <text evidence="5">Belongs to the SAT4 family.</text>
</comment>
<dbReference type="InterPro" id="IPR052337">
    <property type="entry name" value="SAT4-like"/>
</dbReference>
<dbReference type="Proteomes" id="UP001175000">
    <property type="component" value="Unassembled WGS sequence"/>
</dbReference>
<evidence type="ECO:0000256" key="3">
    <source>
        <dbReference type="ARBA" id="ARBA00022989"/>
    </source>
</evidence>
<comment type="caution">
    <text evidence="8">The sequence shown here is derived from an EMBL/GenBank/DDBJ whole genome shotgun (WGS) entry which is preliminary data.</text>
</comment>
<name>A0AA40CDY8_9PEZI</name>
<feature type="transmembrane region" description="Helical" evidence="6">
    <location>
        <begin position="207"/>
        <end position="228"/>
    </location>
</feature>
<dbReference type="PANTHER" id="PTHR33048">
    <property type="entry name" value="PTH11-LIKE INTEGRAL MEMBRANE PROTEIN (AFU_ORTHOLOGUE AFUA_5G11245)"/>
    <property type="match status" value="1"/>
</dbReference>
<evidence type="ECO:0000256" key="6">
    <source>
        <dbReference type="SAM" id="Phobius"/>
    </source>
</evidence>
<evidence type="ECO:0000256" key="1">
    <source>
        <dbReference type="ARBA" id="ARBA00004141"/>
    </source>
</evidence>
<dbReference type="EMBL" id="JAULSU010000001">
    <property type="protein sequence ID" value="KAK0633893.1"/>
    <property type="molecule type" value="Genomic_DNA"/>
</dbReference>
<dbReference type="InterPro" id="IPR049326">
    <property type="entry name" value="Rhodopsin_dom_fungi"/>
</dbReference>
<reference evidence="8" key="1">
    <citation type="submission" date="2023-06" db="EMBL/GenBank/DDBJ databases">
        <title>Genome-scale phylogeny and comparative genomics of the fungal order Sordariales.</title>
        <authorList>
            <consortium name="Lawrence Berkeley National Laboratory"/>
            <person name="Hensen N."/>
            <person name="Bonometti L."/>
            <person name="Westerberg I."/>
            <person name="Brannstrom I.O."/>
            <person name="Guillou S."/>
            <person name="Cros-Aarteil S."/>
            <person name="Calhoun S."/>
            <person name="Haridas S."/>
            <person name="Kuo A."/>
            <person name="Mondo S."/>
            <person name="Pangilinan J."/>
            <person name="Riley R."/>
            <person name="Labutti K."/>
            <person name="Andreopoulos B."/>
            <person name="Lipzen A."/>
            <person name="Chen C."/>
            <person name="Yanf M."/>
            <person name="Daum C."/>
            <person name="Ng V."/>
            <person name="Clum A."/>
            <person name="Steindorff A."/>
            <person name="Ohm R."/>
            <person name="Martin F."/>
            <person name="Silar P."/>
            <person name="Natvig D."/>
            <person name="Lalanne C."/>
            <person name="Gautier V."/>
            <person name="Ament-Velasquez S.L."/>
            <person name="Kruys A."/>
            <person name="Hutchinson M.I."/>
            <person name="Powell A.J."/>
            <person name="Barry K."/>
            <person name="Miller A.N."/>
            <person name="Grigoriev I.V."/>
            <person name="Debuchy R."/>
            <person name="Gladieux P."/>
            <person name="Thoren M.H."/>
            <person name="Johannesson H."/>
        </authorList>
    </citation>
    <scope>NUCLEOTIDE SEQUENCE</scope>
    <source>
        <strain evidence="8">CBS 606.72</strain>
    </source>
</reference>
<sequence>MAPNTPSLVVILSMSAASVVVLILRLASRRLQRSKMDIGDWLAVLDILVWGCFLGVVPGVLIWGTNNLTAEVREALVPGSEEVANREMGSKFLLVHRVMYISVLWVAKGIVWSFYHDLITRAYNRVVLMWCYGVLLLTYIIPVVVTLTECKPFELYWTVTPNPGSCVRGLTQLWTVGTLNIGTDILLMGLLVPVLHQVQLPWYKKAGLCFLFCIGTFLIVVTAVRITMTVSQSHSQAVRTLWGTAEMLAATCVANAPALYASARKCVCSSRAKRQPPPADVERGGLPAISRPSRTWNGWSMAWSSKPSTWRESKALTWVTGTTITVEREVTVSRAMVEPVLDTGIHAKWIGTNGPGGETRTGAEVGAVMV</sequence>
<keyword evidence="2 6" id="KW-0812">Transmembrane</keyword>
<keyword evidence="9" id="KW-1185">Reference proteome</keyword>
<evidence type="ECO:0000256" key="5">
    <source>
        <dbReference type="ARBA" id="ARBA00038359"/>
    </source>
</evidence>
<feature type="transmembrane region" description="Helical" evidence="6">
    <location>
        <begin position="98"/>
        <end position="115"/>
    </location>
</feature>
<organism evidence="8 9">
    <name type="scientific">Immersiella caudata</name>
    <dbReference type="NCBI Taxonomy" id="314043"/>
    <lineage>
        <taxon>Eukaryota</taxon>
        <taxon>Fungi</taxon>
        <taxon>Dikarya</taxon>
        <taxon>Ascomycota</taxon>
        <taxon>Pezizomycotina</taxon>
        <taxon>Sordariomycetes</taxon>
        <taxon>Sordariomycetidae</taxon>
        <taxon>Sordariales</taxon>
        <taxon>Lasiosphaeriaceae</taxon>
        <taxon>Immersiella</taxon>
    </lineage>
</organism>
<keyword evidence="3 6" id="KW-1133">Transmembrane helix</keyword>
<keyword evidence="4 6" id="KW-0472">Membrane</keyword>